<name>J3ME74_ORYBR</name>
<dbReference type="EnsemblPlants" id="OB06G23180.1">
    <property type="protein sequence ID" value="OB06G23180.1"/>
    <property type="gene ID" value="OB06G23180"/>
</dbReference>
<evidence type="ECO:0000313" key="2">
    <source>
        <dbReference type="Proteomes" id="UP000006038"/>
    </source>
</evidence>
<dbReference type="AlphaFoldDB" id="J3ME74"/>
<dbReference type="OMA" id="WAXVVAV"/>
<accession>J3ME74</accession>
<evidence type="ECO:0000313" key="1">
    <source>
        <dbReference type="EnsemblPlants" id="OB06G23180.1"/>
    </source>
</evidence>
<organism evidence="1">
    <name type="scientific">Oryza brachyantha</name>
    <name type="common">malo sina</name>
    <dbReference type="NCBI Taxonomy" id="4533"/>
    <lineage>
        <taxon>Eukaryota</taxon>
        <taxon>Viridiplantae</taxon>
        <taxon>Streptophyta</taxon>
        <taxon>Embryophyta</taxon>
        <taxon>Tracheophyta</taxon>
        <taxon>Spermatophyta</taxon>
        <taxon>Magnoliopsida</taxon>
        <taxon>Liliopsida</taxon>
        <taxon>Poales</taxon>
        <taxon>Poaceae</taxon>
        <taxon>BOP clade</taxon>
        <taxon>Oryzoideae</taxon>
        <taxon>Oryzeae</taxon>
        <taxon>Oryzinae</taxon>
        <taxon>Oryza</taxon>
    </lineage>
</organism>
<protein>
    <submittedName>
        <fullName evidence="1">Uncharacterized protein</fullName>
    </submittedName>
</protein>
<dbReference type="HOGENOM" id="CLU_2761932_0_0_1"/>
<keyword evidence="2" id="KW-1185">Reference proteome</keyword>
<reference evidence="1" key="2">
    <citation type="submission" date="2013-04" db="UniProtKB">
        <authorList>
            <consortium name="EnsemblPlants"/>
        </authorList>
    </citation>
    <scope>IDENTIFICATION</scope>
</reference>
<proteinExistence type="predicted"/>
<dbReference type="Gramene" id="OB06G23180.1">
    <property type="protein sequence ID" value="OB06G23180.1"/>
    <property type="gene ID" value="OB06G23180"/>
</dbReference>
<dbReference type="Proteomes" id="UP000006038">
    <property type="component" value="Chromosome 6"/>
</dbReference>
<sequence length="62" mass="6990">MGAQLEKEEKEQAVKMKGKEEEGVFSATFSPEVVAWPMVCFGAKESPKVPFFKVSQINSKYF</sequence>
<reference evidence="1" key="1">
    <citation type="journal article" date="2013" name="Nat. Commun.">
        <title>Whole-genome sequencing of Oryza brachyantha reveals mechanisms underlying Oryza genome evolution.</title>
        <authorList>
            <person name="Chen J."/>
            <person name="Huang Q."/>
            <person name="Gao D."/>
            <person name="Wang J."/>
            <person name="Lang Y."/>
            <person name="Liu T."/>
            <person name="Li B."/>
            <person name="Bai Z."/>
            <person name="Luis Goicoechea J."/>
            <person name="Liang C."/>
            <person name="Chen C."/>
            <person name="Zhang W."/>
            <person name="Sun S."/>
            <person name="Liao Y."/>
            <person name="Zhang X."/>
            <person name="Yang L."/>
            <person name="Song C."/>
            <person name="Wang M."/>
            <person name="Shi J."/>
            <person name="Liu G."/>
            <person name="Liu J."/>
            <person name="Zhou H."/>
            <person name="Zhou W."/>
            <person name="Yu Q."/>
            <person name="An N."/>
            <person name="Chen Y."/>
            <person name="Cai Q."/>
            <person name="Wang B."/>
            <person name="Liu B."/>
            <person name="Min J."/>
            <person name="Huang Y."/>
            <person name="Wu H."/>
            <person name="Li Z."/>
            <person name="Zhang Y."/>
            <person name="Yin Y."/>
            <person name="Song W."/>
            <person name="Jiang J."/>
            <person name="Jackson S.A."/>
            <person name="Wing R.A."/>
            <person name="Wang J."/>
            <person name="Chen M."/>
        </authorList>
    </citation>
    <scope>NUCLEOTIDE SEQUENCE [LARGE SCALE GENOMIC DNA]</scope>
    <source>
        <strain evidence="1">cv. IRGC 101232</strain>
    </source>
</reference>